<comment type="similarity">
    <text evidence="1">Belongs to the gamma-glutamyltransferase family.</text>
</comment>
<dbReference type="InterPro" id="IPR043138">
    <property type="entry name" value="GGT_lsub"/>
</dbReference>
<evidence type="ECO:0000256" key="4">
    <source>
        <dbReference type="ARBA" id="ARBA00023145"/>
    </source>
</evidence>
<dbReference type="GO" id="GO:0016787">
    <property type="term" value="F:hydrolase activity"/>
    <property type="evidence" value="ECO:0007669"/>
    <property type="project" value="UniProtKB-KW"/>
</dbReference>
<dbReference type="KEGG" id="cik:H0194_02990"/>
<dbReference type="GO" id="GO:0016740">
    <property type="term" value="F:transferase activity"/>
    <property type="evidence" value="ECO:0007669"/>
    <property type="project" value="UniProtKB-KW"/>
</dbReference>
<dbReference type="InterPro" id="IPR029055">
    <property type="entry name" value="Ntn_hydrolases_N"/>
</dbReference>
<name>A0A7G7CQZ0_9CORY</name>
<dbReference type="PRINTS" id="PR01210">
    <property type="entry name" value="GGTRANSPTASE"/>
</dbReference>
<dbReference type="PANTHER" id="PTHR43199:SF1">
    <property type="entry name" value="GLUTATHIONE HYDROLASE PROENZYME"/>
    <property type="match status" value="1"/>
</dbReference>
<keyword evidence="3" id="KW-0378">Hydrolase</keyword>
<accession>A0A7G7CQZ0</accession>
<reference evidence="6 7" key="1">
    <citation type="submission" date="2020-07" db="EMBL/GenBank/DDBJ databases">
        <title>Complete genome and description of Corynebacterium incognita strain Marseille-Q3630 sp. nov.</title>
        <authorList>
            <person name="Boxberger M."/>
        </authorList>
    </citation>
    <scope>NUCLEOTIDE SEQUENCE [LARGE SCALE GENOMIC DNA]</scope>
    <source>
        <strain evidence="6 7">Marseille-Q3630</strain>
    </source>
</reference>
<organism evidence="6 7">
    <name type="scientific">Corynebacterium incognita</name>
    <dbReference type="NCBI Taxonomy" id="2754725"/>
    <lineage>
        <taxon>Bacteria</taxon>
        <taxon>Bacillati</taxon>
        <taxon>Actinomycetota</taxon>
        <taxon>Actinomycetes</taxon>
        <taxon>Mycobacteriales</taxon>
        <taxon>Corynebacteriaceae</taxon>
        <taxon>Corynebacterium</taxon>
    </lineage>
</organism>
<proteinExistence type="inferred from homology"/>
<dbReference type="Gene3D" id="1.10.246.130">
    <property type="match status" value="1"/>
</dbReference>
<keyword evidence="7" id="KW-1185">Reference proteome</keyword>
<dbReference type="EMBL" id="CP059404">
    <property type="protein sequence ID" value="QNE90006.1"/>
    <property type="molecule type" value="Genomic_DNA"/>
</dbReference>
<keyword evidence="2 6" id="KW-0808">Transferase</keyword>
<dbReference type="RefSeq" id="WP_185176380.1">
    <property type="nucleotide sequence ID" value="NZ_CP059404.1"/>
</dbReference>
<protein>
    <submittedName>
        <fullName evidence="6">Gamma-glutamyltransferase</fullName>
    </submittedName>
</protein>
<evidence type="ECO:0000256" key="2">
    <source>
        <dbReference type="ARBA" id="ARBA00022679"/>
    </source>
</evidence>
<dbReference type="Proteomes" id="UP000515743">
    <property type="component" value="Chromosome"/>
</dbReference>
<dbReference type="InterPro" id="IPR051792">
    <property type="entry name" value="GGT_bact"/>
</dbReference>
<dbReference type="Pfam" id="PF01019">
    <property type="entry name" value="G_glu_transpept"/>
    <property type="match status" value="1"/>
</dbReference>
<dbReference type="PANTHER" id="PTHR43199">
    <property type="entry name" value="GLUTATHIONE HYDROLASE"/>
    <property type="match status" value="1"/>
</dbReference>
<dbReference type="AlphaFoldDB" id="A0A7G7CQZ0"/>
<dbReference type="Gene3D" id="3.60.20.40">
    <property type="match status" value="1"/>
</dbReference>
<sequence length="541" mass="57646">MPQATSPCSTPGEVSAPTTSFISTPNAQATEAGCAVLAQGGTAADAVVAAQYALGLTEPQFSGPGGGGIALYFDARKDKLSTFDGTVPVPDKDVPGIGPITSVGVPQTDRLMRTLHKRHGALPFEDTTAPAQRLATDGFLATDSLIKAIGYHEELFQPGAAGAFLLNDAGEIPAEGDVLRNPDYAQHLADLAERKFTPQLAEGDVEKQLRKSWRKDRRSQIKPDDALCVPYRDITACGSSSPSTGFMVVAHTLGILGHHDLASLDPYRTDEDTPVARATAAHLMTEAERIAFANANTWMADAEANKSRAESYIKDIVTNPDHHRAAAESIERESATDDVEPLPLNGYSSQYFDSTEEGTSQISVRDAAGNWASVTTTLQRSFGSGIATNGFFLNNSLDNFSKDALPGQPNSREPGIKPRTMMAPVMLMHNDAPVAALGSPGGRKIPAFVLKGIVGLQDWALPTQSVVNMPNFGADNRNSVFVEKSSLHRQEKMSELFERWDQPVDTTTARSGLSIITADQTGADDRRGGIAQGVPIPVVPP</sequence>
<evidence type="ECO:0000313" key="6">
    <source>
        <dbReference type="EMBL" id="QNE90006.1"/>
    </source>
</evidence>
<dbReference type="SUPFAM" id="SSF56235">
    <property type="entry name" value="N-terminal nucleophile aminohydrolases (Ntn hydrolases)"/>
    <property type="match status" value="1"/>
</dbReference>
<dbReference type="InterPro" id="IPR043137">
    <property type="entry name" value="GGT_ssub_C"/>
</dbReference>
<evidence type="ECO:0000313" key="7">
    <source>
        <dbReference type="Proteomes" id="UP000515743"/>
    </source>
</evidence>
<feature type="region of interest" description="Disordered" evidence="5">
    <location>
        <begin position="1"/>
        <end position="21"/>
    </location>
</feature>
<keyword evidence="4" id="KW-0865">Zymogen</keyword>
<evidence type="ECO:0000256" key="3">
    <source>
        <dbReference type="ARBA" id="ARBA00022801"/>
    </source>
</evidence>
<evidence type="ECO:0000256" key="5">
    <source>
        <dbReference type="SAM" id="MobiDB-lite"/>
    </source>
</evidence>
<gene>
    <name evidence="6" type="ORF">H0194_02990</name>
</gene>
<evidence type="ECO:0000256" key="1">
    <source>
        <dbReference type="ARBA" id="ARBA00009381"/>
    </source>
</evidence>